<feature type="domain" description="UDP-N-acetylglucosamine 2-epimerase" evidence="2">
    <location>
        <begin position="23"/>
        <end position="320"/>
    </location>
</feature>
<dbReference type="CDD" id="cd03786">
    <property type="entry name" value="GTB_UDP-GlcNAc_2-Epimerase"/>
    <property type="match status" value="1"/>
</dbReference>
<evidence type="ECO:0000259" key="2">
    <source>
        <dbReference type="Pfam" id="PF02350"/>
    </source>
</evidence>
<dbReference type="EC" id="5.1.3.14" evidence="3"/>
<evidence type="ECO:0000313" key="4">
    <source>
        <dbReference type="Proteomes" id="UP000664414"/>
    </source>
</evidence>
<dbReference type="Pfam" id="PF02350">
    <property type="entry name" value="Epimerase_2"/>
    <property type="match status" value="1"/>
</dbReference>
<sequence>MKKILTIIGARPQFIKATALSRAISKEHNLSEIVVHTGQHYDKNMSDIFFEDLEMSPPAYQLKLQGTQHGHMTAEMIIEIEKIILREKPDLMVIYGDTNSTLAGAIAASKLELPIAHIESGLRSFLKHQPEEINRRVSDHLSTYLFCPTQKAVDNLSNEGISKGVYHVGDVMYDVSLLAKEKSKINSTIINDLGLKFKEYQIATIHRAENTDSEEALLKVITYLKERAEDHPLIFPIHPRTQKAISRLSLDLGKIVVIPPLGYFDMAQLLSGATCAYTDSGGLQKEAYFLSVPCVTLREVTEWEETIDCGWNRLWHVEQYKERQTITDYGIGNAAEKIVSLFK</sequence>
<dbReference type="Gene3D" id="3.40.50.2000">
    <property type="entry name" value="Glycogen Phosphorylase B"/>
    <property type="match status" value="2"/>
</dbReference>
<organism evidence="3 4">
    <name type="scientific">Candidatus Paracaedimonas acanthamoebae</name>
    <dbReference type="NCBI Taxonomy" id="244581"/>
    <lineage>
        <taxon>Bacteria</taxon>
        <taxon>Pseudomonadati</taxon>
        <taxon>Pseudomonadota</taxon>
        <taxon>Alphaproteobacteria</taxon>
        <taxon>Holosporales</taxon>
        <taxon>Caedimonadaceae</taxon>
        <taxon>Candidatus Paracaedimonas</taxon>
    </lineage>
</organism>
<dbReference type="EMBL" id="JAFKGL010000011">
    <property type="protein sequence ID" value="MBN9412619.1"/>
    <property type="molecule type" value="Genomic_DNA"/>
</dbReference>
<reference evidence="3" key="1">
    <citation type="submission" date="2021-02" db="EMBL/GenBank/DDBJ databases">
        <title>Thiocyanate and organic carbon inputs drive convergent selection for specific autotrophic Afipia and Thiobacillus strains within complex microbiomes.</title>
        <authorList>
            <person name="Huddy R.J."/>
            <person name="Sachdeva R."/>
            <person name="Kadzinga F."/>
            <person name="Kantor R.S."/>
            <person name="Harrison S.T.L."/>
            <person name="Banfield J.F."/>
        </authorList>
    </citation>
    <scope>NUCLEOTIDE SEQUENCE</scope>
    <source>
        <strain evidence="3">SCN18_10_11_15_R4_P_38_20</strain>
    </source>
</reference>
<protein>
    <submittedName>
        <fullName evidence="3">UDP-N-acetylglucosamine 2-epimerase (Non-hydrolyzing)</fullName>
        <ecNumber evidence="3">5.1.3.14</ecNumber>
    </submittedName>
</protein>
<comment type="caution">
    <text evidence="3">The sequence shown here is derived from an EMBL/GenBank/DDBJ whole genome shotgun (WGS) entry which is preliminary data.</text>
</comment>
<dbReference type="InterPro" id="IPR029767">
    <property type="entry name" value="WecB-like"/>
</dbReference>
<evidence type="ECO:0000256" key="1">
    <source>
        <dbReference type="RuleBase" id="RU003513"/>
    </source>
</evidence>
<dbReference type="GO" id="GO:0008761">
    <property type="term" value="F:UDP-N-acetylglucosamine 2-epimerase activity"/>
    <property type="evidence" value="ECO:0007669"/>
    <property type="project" value="UniProtKB-EC"/>
</dbReference>
<dbReference type="PANTHER" id="PTHR43174">
    <property type="entry name" value="UDP-N-ACETYLGLUCOSAMINE 2-EPIMERASE"/>
    <property type="match status" value="1"/>
</dbReference>
<dbReference type="NCBIfam" id="TIGR00236">
    <property type="entry name" value="wecB"/>
    <property type="match status" value="1"/>
</dbReference>
<dbReference type="PANTHER" id="PTHR43174:SF1">
    <property type="entry name" value="UDP-N-ACETYLGLUCOSAMINE 2-EPIMERASE"/>
    <property type="match status" value="1"/>
</dbReference>
<dbReference type="InterPro" id="IPR003331">
    <property type="entry name" value="UDP_GlcNAc_Epimerase_2_dom"/>
</dbReference>
<evidence type="ECO:0000313" key="3">
    <source>
        <dbReference type="EMBL" id="MBN9412619.1"/>
    </source>
</evidence>
<dbReference type="SUPFAM" id="SSF53756">
    <property type="entry name" value="UDP-Glycosyltransferase/glycogen phosphorylase"/>
    <property type="match status" value="1"/>
</dbReference>
<comment type="similarity">
    <text evidence="1">Belongs to the UDP-N-acetylglucosamine 2-epimerase family.</text>
</comment>
<proteinExistence type="inferred from homology"/>
<gene>
    <name evidence="3" type="primary">wecB</name>
    <name evidence="3" type="ORF">J0H12_01660</name>
</gene>
<name>A0A8J7TV38_9PROT</name>
<dbReference type="Proteomes" id="UP000664414">
    <property type="component" value="Unassembled WGS sequence"/>
</dbReference>
<keyword evidence="1 3" id="KW-0413">Isomerase</keyword>
<dbReference type="AlphaFoldDB" id="A0A8J7TV38"/>
<accession>A0A8J7TV38</accession>